<evidence type="ECO:0000313" key="2">
    <source>
        <dbReference type="Proteomes" id="UP000241167"/>
    </source>
</evidence>
<organism evidence="1 2">
    <name type="scientific">Allosphingosinicella deserti</name>
    <dbReference type="NCBI Taxonomy" id="2116704"/>
    <lineage>
        <taxon>Bacteria</taxon>
        <taxon>Pseudomonadati</taxon>
        <taxon>Pseudomonadota</taxon>
        <taxon>Alphaproteobacteria</taxon>
        <taxon>Sphingomonadales</taxon>
        <taxon>Sphingomonadaceae</taxon>
        <taxon>Allosphingosinicella</taxon>
    </lineage>
</organism>
<keyword evidence="2" id="KW-1185">Reference proteome</keyword>
<dbReference type="Proteomes" id="UP000241167">
    <property type="component" value="Unassembled WGS sequence"/>
</dbReference>
<accession>A0A2P7QW38</accession>
<protein>
    <submittedName>
        <fullName evidence="1">Uncharacterized protein</fullName>
    </submittedName>
</protein>
<evidence type="ECO:0000313" key="1">
    <source>
        <dbReference type="EMBL" id="PSJ42186.1"/>
    </source>
</evidence>
<gene>
    <name evidence="1" type="ORF">C7I55_08100</name>
</gene>
<reference evidence="1 2" key="1">
    <citation type="submission" date="2018-03" db="EMBL/GenBank/DDBJ databases">
        <title>The draft genome of Sphingosinicella sp. GL-C-18.</title>
        <authorList>
            <person name="Liu L."/>
            <person name="Li L."/>
            <person name="Liang L."/>
            <person name="Zhang X."/>
            <person name="Wang T."/>
        </authorList>
    </citation>
    <scope>NUCLEOTIDE SEQUENCE [LARGE SCALE GENOMIC DNA]</scope>
    <source>
        <strain evidence="1 2">GL-C-18</strain>
    </source>
</reference>
<sequence>MGKGLRPPFDEPIRVVLGVPRRFRTWVDGGGASFDLPFGVRRNFEYSWSAIADAAVVHDASGQPHLKRRPLLDPLDAIDVQLIGDGSGRDILFTPFATWTIDASHFDQVRRQSIDALAIEIHCSFADGS</sequence>
<name>A0A2P7QW38_9SPHN</name>
<dbReference type="AlphaFoldDB" id="A0A2P7QW38"/>
<proteinExistence type="predicted"/>
<comment type="caution">
    <text evidence="1">The sequence shown here is derived from an EMBL/GenBank/DDBJ whole genome shotgun (WGS) entry which is preliminary data.</text>
</comment>
<dbReference type="EMBL" id="PXYI01000002">
    <property type="protein sequence ID" value="PSJ42186.1"/>
    <property type="molecule type" value="Genomic_DNA"/>
</dbReference>